<dbReference type="Proteomes" id="UP000820669">
    <property type="component" value="Unassembled WGS sequence"/>
</dbReference>
<accession>A0ABX1SIU7</accession>
<name>A0ABX1SIU7_9PSEU</name>
<proteinExistence type="predicted"/>
<dbReference type="RefSeq" id="WP_169384197.1">
    <property type="nucleotide sequence ID" value="NZ_JAAXLA010000063.1"/>
</dbReference>
<keyword evidence="4" id="KW-1185">Reference proteome</keyword>
<feature type="region of interest" description="Disordered" evidence="1">
    <location>
        <begin position="61"/>
        <end position="82"/>
    </location>
</feature>
<reference evidence="3 4" key="1">
    <citation type="submission" date="2020-04" db="EMBL/GenBank/DDBJ databases">
        <authorList>
            <person name="Klaysubun C."/>
            <person name="Duangmal K."/>
            <person name="Lipun K."/>
        </authorList>
    </citation>
    <scope>NUCLEOTIDE SEQUENCE [LARGE SCALE GENOMIC DNA]</scope>
    <source>
        <strain evidence="3 4">K10HN5</strain>
    </source>
</reference>
<evidence type="ECO:0000256" key="2">
    <source>
        <dbReference type="SAM" id="Phobius"/>
    </source>
</evidence>
<keyword evidence="2" id="KW-0812">Transmembrane</keyword>
<organism evidence="3 4">
    <name type="scientific">Pseudonocardia acidicola</name>
    <dbReference type="NCBI Taxonomy" id="2724939"/>
    <lineage>
        <taxon>Bacteria</taxon>
        <taxon>Bacillati</taxon>
        <taxon>Actinomycetota</taxon>
        <taxon>Actinomycetes</taxon>
        <taxon>Pseudonocardiales</taxon>
        <taxon>Pseudonocardiaceae</taxon>
        <taxon>Pseudonocardia</taxon>
    </lineage>
</organism>
<evidence type="ECO:0000256" key="1">
    <source>
        <dbReference type="SAM" id="MobiDB-lite"/>
    </source>
</evidence>
<comment type="caution">
    <text evidence="3">The sequence shown here is derived from an EMBL/GenBank/DDBJ whole genome shotgun (WGS) entry which is preliminary data.</text>
</comment>
<keyword evidence="2" id="KW-1133">Transmembrane helix</keyword>
<protein>
    <submittedName>
        <fullName evidence="3">Uncharacterized protein</fullName>
    </submittedName>
</protein>
<feature type="transmembrane region" description="Helical" evidence="2">
    <location>
        <begin position="21"/>
        <end position="42"/>
    </location>
</feature>
<dbReference type="EMBL" id="JAAXLA010000063">
    <property type="protein sequence ID" value="NMI00733.1"/>
    <property type="molecule type" value="Genomic_DNA"/>
</dbReference>
<evidence type="ECO:0000313" key="3">
    <source>
        <dbReference type="EMBL" id="NMI00733.1"/>
    </source>
</evidence>
<evidence type="ECO:0000313" key="4">
    <source>
        <dbReference type="Proteomes" id="UP000820669"/>
    </source>
</evidence>
<sequence>MRVIARPDPTDRSGRRSRRRLIIALALVAALAVGVLVLVLGGGQDCVTVDHPGTTYTLADGSAGGGARNSAGGFADSPAVCR</sequence>
<gene>
    <name evidence="3" type="ORF">HF526_26000</name>
</gene>
<keyword evidence="2" id="KW-0472">Membrane</keyword>